<gene>
    <name evidence="2" type="ORF">INP51_05750</name>
</gene>
<dbReference type="EMBL" id="CP063304">
    <property type="protein sequence ID" value="QOV20448.1"/>
    <property type="molecule type" value="Genomic_DNA"/>
</dbReference>
<sequence>MTCKECQQMIPDFLNNYLKPKELKRFIFHVRACSQCYEELETYVIVSLATQVFDENADVSYDIKDLLEKDLNEKENQLRRRKHRIIFLVVFILTFLILDVILTIHWFNA</sequence>
<dbReference type="Proteomes" id="UP000593601">
    <property type="component" value="Chromosome"/>
</dbReference>
<keyword evidence="1" id="KW-0472">Membrane</keyword>
<keyword evidence="3" id="KW-1185">Reference proteome</keyword>
<dbReference type="AlphaFoldDB" id="A0A7M2RJZ2"/>
<name>A0A7M2RJZ2_9FIRM</name>
<keyword evidence="1" id="KW-0812">Transmembrane</keyword>
<keyword evidence="1" id="KW-1133">Transmembrane helix</keyword>
<evidence type="ECO:0000313" key="2">
    <source>
        <dbReference type="EMBL" id="QOV20448.1"/>
    </source>
</evidence>
<proteinExistence type="predicted"/>
<accession>A0A7M2RJZ2</accession>
<reference evidence="2 3" key="1">
    <citation type="submission" date="2020-10" db="EMBL/GenBank/DDBJ databases">
        <title>Blautia liquoris sp.nov., isolated from the mud in a fermentation cellar used for the production of Chinese strong-flavoured liquor.</title>
        <authorList>
            <person name="Lu L."/>
        </authorList>
    </citation>
    <scope>NUCLEOTIDE SEQUENCE [LARGE SCALE GENOMIC DNA]</scope>
    <source>
        <strain evidence="2 3">LZLJ-3</strain>
    </source>
</reference>
<evidence type="ECO:0000313" key="3">
    <source>
        <dbReference type="Proteomes" id="UP000593601"/>
    </source>
</evidence>
<feature type="transmembrane region" description="Helical" evidence="1">
    <location>
        <begin position="85"/>
        <end position="107"/>
    </location>
</feature>
<protein>
    <submittedName>
        <fullName evidence="2">Zf-HC2 domain-containing protein</fullName>
    </submittedName>
</protein>
<dbReference type="KEGG" id="bliq:INP51_05750"/>
<organism evidence="2 3">
    <name type="scientific">Blautia liquoris</name>
    <dbReference type="NCBI Taxonomy" id="2779518"/>
    <lineage>
        <taxon>Bacteria</taxon>
        <taxon>Bacillati</taxon>
        <taxon>Bacillota</taxon>
        <taxon>Clostridia</taxon>
        <taxon>Lachnospirales</taxon>
        <taxon>Lachnospiraceae</taxon>
        <taxon>Blautia</taxon>
    </lineage>
</organism>
<evidence type="ECO:0000256" key="1">
    <source>
        <dbReference type="SAM" id="Phobius"/>
    </source>
</evidence>
<dbReference type="RefSeq" id="WP_193736768.1">
    <property type="nucleotide sequence ID" value="NZ_CP063304.1"/>
</dbReference>